<evidence type="ECO:0000256" key="1">
    <source>
        <dbReference type="ARBA" id="ARBA00022729"/>
    </source>
</evidence>
<reference evidence="5 7" key="2">
    <citation type="submission" date="2018-11" db="EMBL/GenBank/DDBJ databases">
        <authorList>
            <consortium name="Pathogen Informatics"/>
        </authorList>
    </citation>
    <scope>NUCLEOTIDE SEQUENCE [LARGE SCALE GENOMIC DNA]</scope>
</reference>
<evidence type="ECO:0000313" key="5">
    <source>
        <dbReference type="EMBL" id="VDN54743.1"/>
    </source>
</evidence>
<name>A0A0N4U191_DRAME</name>
<feature type="domain" description="ShKT" evidence="4">
    <location>
        <begin position="85"/>
        <end position="121"/>
    </location>
</feature>
<keyword evidence="2" id="KW-1015">Disulfide bond</keyword>
<evidence type="ECO:0000259" key="4">
    <source>
        <dbReference type="PROSITE" id="PS51670"/>
    </source>
</evidence>
<dbReference type="Proteomes" id="UP000274756">
    <property type="component" value="Unassembled WGS sequence"/>
</dbReference>
<dbReference type="SMART" id="SM00254">
    <property type="entry name" value="ShKT"/>
    <property type="match status" value="2"/>
</dbReference>
<dbReference type="Gene3D" id="1.10.10.1870">
    <property type="entry name" value="ShTK domain-like"/>
    <property type="match status" value="1"/>
</dbReference>
<evidence type="ECO:0000313" key="6">
    <source>
        <dbReference type="Proteomes" id="UP000038040"/>
    </source>
</evidence>
<dbReference type="Pfam" id="PF01549">
    <property type="entry name" value="ShK"/>
    <property type="match status" value="2"/>
</dbReference>
<proteinExistence type="predicted"/>
<accession>A0A0N4U191</accession>
<protein>
    <submittedName>
        <fullName evidence="8">ShTK domain protein</fullName>
    </submittedName>
</protein>
<reference evidence="8" key="1">
    <citation type="submission" date="2017-02" db="UniProtKB">
        <authorList>
            <consortium name="WormBaseParasite"/>
        </authorList>
    </citation>
    <scope>IDENTIFICATION</scope>
</reference>
<keyword evidence="7" id="KW-1185">Reference proteome</keyword>
<evidence type="ECO:0000313" key="7">
    <source>
        <dbReference type="Proteomes" id="UP000274756"/>
    </source>
</evidence>
<evidence type="ECO:0000313" key="8">
    <source>
        <dbReference type="WBParaSite" id="DME_0000035601-mRNA-1"/>
    </source>
</evidence>
<feature type="domain" description="ShKT" evidence="4">
    <location>
        <begin position="27"/>
        <end position="63"/>
    </location>
</feature>
<organism evidence="6 8">
    <name type="scientific">Dracunculus medinensis</name>
    <name type="common">Guinea worm</name>
    <dbReference type="NCBI Taxonomy" id="318479"/>
    <lineage>
        <taxon>Eukaryota</taxon>
        <taxon>Metazoa</taxon>
        <taxon>Ecdysozoa</taxon>
        <taxon>Nematoda</taxon>
        <taxon>Chromadorea</taxon>
        <taxon>Rhabditida</taxon>
        <taxon>Spirurina</taxon>
        <taxon>Dracunculoidea</taxon>
        <taxon>Dracunculidae</taxon>
        <taxon>Dracunculus</taxon>
    </lineage>
</organism>
<sequence length="121" mass="13200">MNILACTTNVCLTGFTCLTVDNAGRECTCVNIATNCIQLAYLCNDRLYSSLMTQRCPQTCNRCNASAEMLSALIKISATLPCVDLARPNAVSDCPANKNLCQNSLYINVMREQCRKTCGLC</sequence>
<dbReference type="EMBL" id="UYYG01001150">
    <property type="protein sequence ID" value="VDN54743.1"/>
    <property type="molecule type" value="Genomic_DNA"/>
</dbReference>
<dbReference type="PROSITE" id="PS51670">
    <property type="entry name" value="SHKT"/>
    <property type="match status" value="2"/>
</dbReference>
<dbReference type="Proteomes" id="UP000038040">
    <property type="component" value="Unplaced"/>
</dbReference>
<evidence type="ECO:0000256" key="2">
    <source>
        <dbReference type="ARBA" id="ARBA00023157"/>
    </source>
</evidence>
<dbReference type="PANTHER" id="PTHR46219">
    <property type="entry name" value="PROTEIN CBG11138"/>
    <property type="match status" value="1"/>
</dbReference>
<dbReference type="AlphaFoldDB" id="A0A0N4U191"/>
<dbReference type="FunFam" id="1.10.10.1940:FF:000002">
    <property type="entry name" value="PHAryngeal gland Toxin-related"/>
    <property type="match status" value="1"/>
</dbReference>
<dbReference type="PANTHER" id="PTHR46219:SF5">
    <property type="entry name" value="SHKT DOMAIN-CONTAINING PROTEIN"/>
    <property type="match status" value="1"/>
</dbReference>
<dbReference type="WBParaSite" id="DME_0000035601-mRNA-1">
    <property type="protein sequence ID" value="DME_0000035601-mRNA-1"/>
    <property type="gene ID" value="DME_0000035601"/>
</dbReference>
<gene>
    <name evidence="5" type="ORF">DME_LOCUS4716</name>
</gene>
<comment type="caution">
    <text evidence="3">Lacks conserved residue(s) required for the propagation of feature annotation.</text>
</comment>
<dbReference type="OrthoDB" id="5855340at2759"/>
<keyword evidence="1" id="KW-0732">Signal</keyword>
<dbReference type="InterPro" id="IPR003582">
    <property type="entry name" value="ShKT_dom"/>
</dbReference>
<dbReference type="Gene3D" id="1.10.10.1940">
    <property type="match status" value="1"/>
</dbReference>
<evidence type="ECO:0000256" key="3">
    <source>
        <dbReference type="PROSITE-ProRule" id="PRU01005"/>
    </source>
</evidence>